<comment type="caution">
    <text evidence="1">The sequence shown here is derived from an EMBL/GenBank/DDBJ whole genome shotgun (WGS) entry which is preliminary data.</text>
</comment>
<reference evidence="1 2" key="1">
    <citation type="submission" date="2021-06" db="EMBL/GenBank/DDBJ databases">
        <authorList>
            <person name="Kallberg Y."/>
            <person name="Tangrot J."/>
            <person name="Rosling A."/>
        </authorList>
    </citation>
    <scope>NUCLEOTIDE SEQUENCE [LARGE SCALE GENOMIC DNA]</scope>
    <source>
        <strain evidence="1 2">120-4 pot B 10/14</strain>
    </source>
</reference>
<keyword evidence="2" id="KW-1185">Reference proteome</keyword>
<proteinExistence type="predicted"/>
<organism evidence="1 2">
    <name type="scientific">Gigaspora margarita</name>
    <dbReference type="NCBI Taxonomy" id="4874"/>
    <lineage>
        <taxon>Eukaryota</taxon>
        <taxon>Fungi</taxon>
        <taxon>Fungi incertae sedis</taxon>
        <taxon>Mucoromycota</taxon>
        <taxon>Glomeromycotina</taxon>
        <taxon>Glomeromycetes</taxon>
        <taxon>Diversisporales</taxon>
        <taxon>Gigasporaceae</taxon>
        <taxon>Gigaspora</taxon>
    </lineage>
</organism>
<evidence type="ECO:0000313" key="1">
    <source>
        <dbReference type="EMBL" id="CAG8843375.1"/>
    </source>
</evidence>
<evidence type="ECO:0000313" key="2">
    <source>
        <dbReference type="Proteomes" id="UP000789901"/>
    </source>
</evidence>
<name>A0ABN7WY12_GIGMA</name>
<dbReference type="EMBL" id="CAJVQB010072224">
    <property type="protein sequence ID" value="CAG8843375.1"/>
    <property type="molecule type" value="Genomic_DNA"/>
</dbReference>
<dbReference type="Proteomes" id="UP000789901">
    <property type="component" value="Unassembled WGS sequence"/>
</dbReference>
<protein>
    <submittedName>
        <fullName evidence="1">45344_t:CDS:1</fullName>
    </submittedName>
</protein>
<sequence>IRYNNLSGSFGCSSFGGGGSFRGSQSGDGFSGGFSGSFIVPDSVITSLFSEAPVNK</sequence>
<accession>A0ABN7WY12</accession>
<gene>
    <name evidence="1" type="ORF">GMARGA_LOCUS36508</name>
</gene>
<feature type="non-terminal residue" evidence="1">
    <location>
        <position position="1"/>
    </location>
</feature>
<feature type="non-terminal residue" evidence="1">
    <location>
        <position position="56"/>
    </location>
</feature>